<dbReference type="EMBL" id="PCSQ01000135">
    <property type="protein sequence ID" value="PIP51783.1"/>
    <property type="molecule type" value="Genomic_DNA"/>
</dbReference>
<feature type="coiled-coil region" evidence="1">
    <location>
        <begin position="107"/>
        <end position="134"/>
    </location>
</feature>
<comment type="caution">
    <text evidence="2">The sequence shown here is derived from an EMBL/GenBank/DDBJ whole genome shotgun (WGS) entry which is preliminary data.</text>
</comment>
<organism evidence="2 3">
    <name type="scientific">Candidatus Beckwithbacteria bacterium CG23_combo_of_CG06-09_8_20_14_all_47_9</name>
    <dbReference type="NCBI Taxonomy" id="1974498"/>
    <lineage>
        <taxon>Bacteria</taxon>
        <taxon>Candidatus Beckwithiibacteriota</taxon>
    </lineage>
</organism>
<dbReference type="Proteomes" id="UP000231081">
    <property type="component" value="Unassembled WGS sequence"/>
</dbReference>
<dbReference type="AlphaFoldDB" id="A0A2H0B290"/>
<accession>A0A2H0B290</accession>
<sequence>MTKIRKKAVGNFTGLKNDLLAGIDKKLKRFATKDDLKRFATKDDLKRFATKDDLKRFATKSDLWQLEERIDGLEEKISRLPTKNEFYTSMDKLMGEIETMRQENIISTDMKRQVNEHEERLETVEEKLEIRTLAA</sequence>
<name>A0A2H0B290_9BACT</name>
<evidence type="ECO:0000313" key="2">
    <source>
        <dbReference type="EMBL" id="PIP51783.1"/>
    </source>
</evidence>
<evidence type="ECO:0000256" key="1">
    <source>
        <dbReference type="SAM" id="Coils"/>
    </source>
</evidence>
<gene>
    <name evidence="2" type="ORF">COX09_05200</name>
</gene>
<proteinExistence type="predicted"/>
<evidence type="ECO:0000313" key="3">
    <source>
        <dbReference type="Proteomes" id="UP000231081"/>
    </source>
</evidence>
<protein>
    <submittedName>
        <fullName evidence="2">Uncharacterized protein</fullName>
    </submittedName>
</protein>
<keyword evidence="1" id="KW-0175">Coiled coil</keyword>
<reference evidence="2 3" key="1">
    <citation type="submission" date="2017-09" db="EMBL/GenBank/DDBJ databases">
        <title>Depth-based differentiation of microbial function through sediment-hosted aquifers and enrichment of novel symbionts in the deep terrestrial subsurface.</title>
        <authorList>
            <person name="Probst A.J."/>
            <person name="Ladd B."/>
            <person name="Jarett J.K."/>
            <person name="Geller-Mcgrath D.E."/>
            <person name="Sieber C.M."/>
            <person name="Emerson J.B."/>
            <person name="Anantharaman K."/>
            <person name="Thomas B.C."/>
            <person name="Malmstrom R."/>
            <person name="Stieglmeier M."/>
            <person name="Klingl A."/>
            <person name="Woyke T."/>
            <person name="Ryan C.M."/>
            <person name="Banfield J.F."/>
        </authorList>
    </citation>
    <scope>NUCLEOTIDE SEQUENCE [LARGE SCALE GENOMIC DNA]</scope>
    <source>
        <strain evidence="2">CG23_combo_of_CG06-09_8_20_14_all_47_9</strain>
    </source>
</reference>